<evidence type="ECO:0000256" key="8">
    <source>
        <dbReference type="ARBA" id="ARBA00048173"/>
    </source>
</evidence>
<name>A0ABU1RTG6_9GAMM</name>
<organism evidence="10 11">
    <name type="scientific">Pseudoxanthomonas sacheonensis</name>
    <dbReference type="NCBI Taxonomy" id="443615"/>
    <lineage>
        <taxon>Bacteria</taxon>
        <taxon>Pseudomonadati</taxon>
        <taxon>Pseudomonadota</taxon>
        <taxon>Gammaproteobacteria</taxon>
        <taxon>Lysobacterales</taxon>
        <taxon>Lysobacteraceae</taxon>
        <taxon>Pseudoxanthomonas</taxon>
    </lineage>
</organism>
<evidence type="ECO:0000256" key="2">
    <source>
        <dbReference type="ARBA" id="ARBA00022679"/>
    </source>
</evidence>
<evidence type="ECO:0000313" key="10">
    <source>
        <dbReference type="EMBL" id="MDR6841205.1"/>
    </source>
</evidence>
<evidence type="ECO:0000256" key="6">
    <source>
        <dbReference type="ARBA" id="ARBA00022918"/>
    </source>
</evidence>
<keyword evidence="4" id="KW-0479">Metal-binding</keyword>
<evidence type="ECO:0000256" key="7">
    <source>
        <dbReference type="ARBA" id="ARBA00034120"/>
    </source>
</evidence>
<dbReference type="InterPro" id="IPR000123">
    <property type="entry name" value="Reverse_transcriptase_msDNA"/>
</dbReference>
<sequence length="459" mass="51487">MLGADIKNFFPSITIGRVELVLRGAGIRSDISKILAKFLTINEELPLGLNSSPLIANLVAHPLDIEFSELAAKLDCNYTRYADDITFSSNKLLPERKDIVKIFSRNGFEANDKKWRLSKRGQRHYVTGLSVADSLRPHAPRAMKARLRQELFYIARDGLEKHVSRLNGEPTEQSVVNRIDGTVSYIASLEPTLAFKLRAQWASICEHERVGRSFEPRKFVNLSDFDWFIDESEFTKPDGTKILALACVHVHKPVEFENEIVAAYEQEAGDPFSQMATSRKRGFHWADATPSLREKVAKHVATHPLRAVVVTDTLTSSRTYEEVYCGLLREAMGRMLRTADGASVTITVEANSSKISEQKIKSAIDDVYAYLADKNERRPVAPAKVSIQKKGSMSGMSAPDIVLGALAGYLHHYLGKGSDSLRIETFERIRSRVKMLIDLQTGETFHRNNPIAPWRSIAE</sequence>
<keyword evidence="6" id="KW-0695">RNA-directed DNA polymerase</keyword>
<keyword evidence="3" id="KW-0548">Nucleotidyltransferase</keyword>
<dbReference type="Proteomes" id="UP001254759">
    <property type="component" value="Unassembled WGS sequence"/>
</dbReference>
<evidence type="ECO:0000256" key="1">
    <source>
        <dbReference type="ARBA" id="ARBA00012493"/>
    </source>
</evidence>
<protein>
    <recommendedName>
        <fullName evidence="1">RNA-directed DNA polymerase</fullName>
        <ecNumber evidence="1">2.7.7.49</ecNumber>
    </recommendedName>
</protein>
<feature type="domain" description="Reverse transcriptase" evidence="9">
    <location>
        <begin position="1"/>
        <end position="131"/>
    </location>
</feature>
<dbReference type="Pfam" id="PF00078">
    <property type="entry name" value="RVT_1"/>
    <property type="match status" value="1"/>
</dbReference>
<evidence type="ECO:0000256" key="5">
    <source>
        <dbReference type="ARBA" id="ARBA00022842"/>
    </source>
</evidence>
<dbReference type="EMBL" id="JAVDTT010000002">
    <property type="protein sequence ID" value="MDR6841205.1"/>
    <property type="molecule type" value="Genomic_DNA"/>
</dbReference>
<accession>A0ABU1RTG6</accession>
<dbReference type="InterPro" id="IPR051083">
    <property type="entry name" value="GrpII_Intron_Splice-Mob/Def"/>
</dbReference>
<dbReference type="InterPro" id="IPR000477">
    <property type="entry name" value="RT_dom"/>
</dbReference>
<comment type="catalytic activity">
    <reaction evidence="8">
        <text>DNA(n) + a 2'-deoxyribonucleoside 5'-triphosphate = DNA(n+1) + diphosphate</text>
        <dbReference type="Rhea" id="RHEA:22508"/>
        <dbReference type="Rhea" id="RHEA-COMP:17339"/>
        <dbReference type="Rhea" id="RHEA-COMP:17340"/>
        <dbReference type="ChEBI" id="CHEBI:33019"/>
        <dbReference type="ChEBI" id="CHEBI:61560"/>
        <dbReference type="ChEBI" id="CHEBI:173112"/>
        <dbReference type="EC" id="2.7.7.49"/>
    </reaction>
</comment>
<keyword evidence="2" id="KW-0808">Transferase</keyword>
<reference evidence="10 11" key="1">
    <citation type="submission" date="2023-07" db="EMBL/GenBank/DDBJ databases">
        <title>Sorghum-associated microbial communities from plants grown in Nebraska, USA.</title>
        <authorList>
            <person name="Schachtman D."/>
        </authorList>
    </citation>
    <scope>NUCLEOTIDE SEQUENCE [LARGE SCALE GENOMIC DNA]</scope>
    <source>
        <strain evidence="10 11">BE107</strain>
    </source>
</reference>
<dbReference type="PANTHER" id="PTHR34047:SF7">
    <property type="entry name" value="RNA-DIRECTED DNA POLYMERASE"/>
    <property type="match status" value="1"/>
</dbReference>
<proteinExistence type="inferred from homology"/>
<evidence type="ECO:0000256" key="3">
    <source>
        <dbReference type="ARBA" id="ARBA00022695"/>
    </source>
</evidence>
<dbReference type="PRINTS" id="PR00866">
    <property type="entry name" value="RNADNAPOLMS"/>
</dbReference>
<gene>
    <name evidence="10" type="ORF">J2W94_001490</name>
</gene>
<keyword evidence="5" id="KW-0460">Magnesium</keyword>
<comment type="similarity">
    <text evidence="7">Belongs to the bacterial reverse transcriptase family.</text>
</comment>
<evidence type="ECO:0000259" key="9">
    <source>
        <dbReference type="PROSITE" id="PS50878"/>
    </source>
</evidence>
<dbReference type="EC" id="2.7.7.49" evidence="1"/>
<evidence type="ECO:0000313" key="11">
    <source>
        <dbReference type="Proteomes" id="UP001254759"/>
    </source>
</evidence>
<evidence type="ECO:0000256" key="4">
    <source>
        <dbReference type="ARBA" id="ARBA00022723"/>
    </source>
</evidence>
<dbReference type="CDD" id="cd03487">
    <property type="entry name" value="RT_Bac_retron_II"/>
    <property type="match status" value="1"/>
</dbReference>
<comment type="caution">
    <text evidence="10">The sequence shown here is derived from an EMBL/GenBank/DDBJ whole genome shotgun (WGS) entry which is preliminary data.</text>
</comment>
<dbReference type="PANTHER" id="PTHR34047">
    <property type="entry name" value="NUCLEAR INTRON MATURASE 1, MITOCHONDRIAL-RELATED"/>
    <property type="match status" value="1"/>
</dbReference>
<keyword evidence="11" id="KW-1185">Reference proteome</keyword>
<dbReference type="PROSITE" id="PS50878">
    <property type="entry name" value="RT_POL"/>
    <property type="match status" value="1"/>
</dbReference>